<accession>A0A0V0H045</accession>
<name>A0A0V0H045_SOLCH</name>
<feature type="non-terminal residue" evidence="1">
    <location>
        <position position="1"/>
    </location>
</feature>
<sequence length="89" mass="10240">EKNKTQSWGGGHTVFNCILEINYEKESTRNLNYTTPLVRDHQKSKLNSKNRNCSIEKLNFKSATEILRINLHGCNKLPILPVCTSFPTY</sequence>
<protein>
    <submittedName>
        <fullName evidence="1">Putative ovule protein</fullName>
    </submittedName>
</protein>
<reference evidence="1" key="1">
    <citation type="submission" date="2015-12" db="EMBL/GenBank/DDBJ databases">
        <title>Gene expression during late stages of embryo sac development: a critical building block for successful pollen-pistil interactions.</title>
        <authorList>
            <person name="Liu Y."/>
            <person name="Joly V."/>
            <person name="Sabar M."/>
            <person name="Matton D.P."/>
        </authorList>
    </citation>
    <scope>NUCLEOTIDE SEQUENCE</scope>
</reference>
<dbReference type="AlphaFoldDB" id="A0A0V0H045"/>
<evidence type="ECO:0000313" key="1">
    <source>
        <dbReference type="EMBL" id="JAP13072.1"/>
    </source>
</evidence>
<organism evidence="1">
    <name type="scientific">Solanum chacoense</name>
    <name type="common">Chaco potato</name>
    <dbReference type="NCBI Taxonomy" id="4108"/>
    <lineage>
        <taxon>Eukaryota</taxon>
        <taxon>Viridiplantae</taxon>
        <taxon>Streptophyta</taxon>
        <taxon>Embryophyta</taxon>
        <taxon>Tracheophyta</taxon>
        <taxon>Spermatophyta</taxon>
        <taxon>Magnoliopsida</taxon>
        <taxon>eudicotyledons</taxon>
        <taxon>Gunneridae</taxon>
        <taxon>Pentapetalae</taxon>
        <taxon>asterids</taxon>
        <taxon>lamiids</taxon>
        <taxon>Solanales</taxon>
        <taxon>Solanaceae</taxon>
        <taxon>Solanoideae</taxon>
        <taxon>Solaneae</taxon>
        <taxon>Solanum</taxon>
    </lineage>
</organism>
<dbReference type="EMBL" id="GEDG01028598">
    <property type="protein sequence ID" value="JAP13072.1"/>
    <property type="molecule type" value="Transcribed_RNA"/>
</dbReference>
<proteinExistence type="predicted"/>